<dbReference type="OrthoDB" id="5779783at2759"/>
<sequence length="338" mass="40039">MTTFISTETIPLLEYRSKWERIWPKDGIETITLSKKKNEAEFKWSDIINYKELKDTVENKLEDGYGKNILFIVMDQYSDDELRKFYPNLNIVIWLSPLLQTSFRPYDTTYMSFFLMRTNMIRALQEFGKSFWMLQADTIWTDDFFKSFDVSKYKENSDILLDQQGFSGTAEVRQRTMNGANFFVPVKKSSKSLVDSWLSWQKSVYITDPDLLKMFCLRQDFNCEYVPYKYITGWEWIYGDQKLAPMLIQMDGETGGNKEQILEKYNFWFLDKNNQCDLGRVEKAIRLVKNGKVTRFISTSKAREQFYLKLGEFMNQIPVFGHYSSIYGGLTSLYLQIF</sequence>
<keyword evidence="3" id="KW-1185">Reference proteome</keyword>
<dbReference type="PANTHER" id="PTHR31967:SF4">
    <property type="entry name" value="NUCLEOTIDE-DIPHOSPHO-SUGAR TRANSFERASE DOMAIN-CONTAINING PROTEIN"/>
    <property type="match status" value="1"/>
</dbReference>
<dbReference type="EMBL" id="CANHGI010000005">
    <property type="protein sequence ID" value="CAI5450868.1"/>
    <property type="molecule type" value="Genomic_DNA"/>
</dbReference>
<dbReference type="AlphaFoldDB" id="A0A9P1IWV4"/>
<protein>
    <recommendedName>
        <fullName evidence="1">Nucleotide-diphospho-sugar transferase domain-containing protein</fullName>
    </recommendedName>
</protein>
<gene>
    <name evidence="2" type="ORF">CAMP_LOCUS13505</name>
</gene>
<comment type="caution">
    <text evidence="2">The sequence shown here is derived from an EMBL/GenBank/DDBJ whole genome shotgun (WGS) entry which is preliminary data.</text>
</comment>
<dbReference type="PANTHER" id="PTHR31967">
    <property type="entry name" value="GROUNDHOG (HEDGEHOG-LIKE FAMILY)-RELATED"/>
    <property type="match status" value="1"/>
</dbReference>
<evidence type="ECO:0000313" key="3">
    <source>
        <dbReference type="Proteomes" id="UP001152747"/>
    </source>
</evidence>
<reference evidence="2" key="1">
    <citation type="submission" date="2022-11" db="EMBL/GenBank/DDBJ databases">
        <authorList>
            <person name="Kikuchi T."/>
        </authorList>
    </citation>
    <scope>NUCLEOTIDE SEQUENCE</scope>
    <source>
        <strain evidence="2">PS1010</strain>
    </source>
</reference>
<feature type="domain" description="Nucleotide-diphospho-sugar transferase" evidence="1">
    <location>
        <begin position="67"/>
        <end position="260"/>
    </location>
</feature>
<proteinExistence type="predicted"/>
<evidence type="ECO:0000259" key="1">
    <source>
        <dbReference type="Pfam" id="PF03407"/>
    </source>
</evidence>
<accession>A0A9P1IWV4</accession>
<evidence type="ECO:0000313" key="2">
    <source>
        <dbReference type="EMBL" id="CAI5450868.1"/>
    </source>
</evidence>
<dbReference type="Proteomes" id="UP001152747">
    <property type="component" value="Unassembled WGS sequence"/>
</dbReference>
<dbReference type="Pfam" id="PF03407">
    <property type="entry name" value="Nucleotid_trans"/>
    <property type="match status" value="1"/>
</dbReference>
<organism evidence="2 3">
    <name type="scientific">Caenorhabditis angaria</name>
    <dbReference type="NCBI Taxonomy" id="860376"/>
    <lineage>
        <taxon>Eukaryota</taxon>
        <taxon>Metazoa</taxon>
        <taxon>Ecdysozoa</taxon>
        <taxon>Nematoda</taxon>
        <taxon>Chromadorea</taxon>
        <taxon>Rhabditida</taxon>
        <taxon>Rhabditina</taxon>
        <taxon>Rhabditomorpha</taxon>
        <taxon>Rhabditoidea</taxon>
        <taxon>Rhabditidae</taxon>
        <taxon>Peloderinae</taxon>
        <taxon>Caenorhabditis</taxon>
    </lineage>
</organism>
<dbReference type="InterPro" id="IPR005069">
    <property type="entry name" value="Nucl-diP-sugar_transferase"/>
</dbReference>
<name>A0A9P1IWV4_9PELO</name>